<dbReference type="Proteomes" id="UP000612746">
    <property type="component" value="Unassembled WGS sequence"/>
</dbReference>
<dbReference type="InterPro" id="IPR006675">
    <property type="entry name" value="HDIG_dom"/>
</dbReference>
<comment type="caution">
    <text evidence="3">The sequence shown here is derived from an EMBL/GenBank/DDBJ whole genome shotgun (WGS) entry which is preliminary data.</text>
</comment>
<dbReference type="InterPro" id="IPR003607">
    <property type="entry name" value="HD/PDEase_dom"/>
</dbReference>
<feature type="region of interest" description="Disordered" evidence="1">
    <location>
        <begin position="82"/>
        <end position="102"/>
    </location>
</feature>
<dbReference type="AlphaFoldDB" id="A0A8H7QA92"/>
<dbReference type="CDD" id="cd00077">
    <property type="entry name" value="HDc"/>
    <property type="match status" value="1"/>
</dbReference>
<keyword evidence="4" id="KW-1185">Reference proteome</keyword>
<reference evidence="3" key="1">
    <citation type="submission" date="2020-12" db="EMBL/GenBank/DDBJ databases">
        <title>Metabolic potential, ecology and presence of endohyphal bacteria is reflected in genomic diversity of Mucoromycotina.</title>
        <authorList>
            <person name="Muszewska A."/>
            <person name="Okrasinska A."/>
            <person name="Steczkiewicz K."/>
            <person name="Drgas O."/>
            <person name="Orlowska M."/>
            <person name="Perlinska-Lenart U."/>
            <person name="Aleksandrzak-Piekarczyk T."/>
            <person name="Szatraj K."/>
            <person name="Zielenkiewicz U."/>
            <person name="Pilsyk S."/>
            <person name="Malc E."/>
            <person name="Mieczkowski P."/>
            <person name="Kruszewska J.S."/>
            <person name="Biernat P."/>
            <person name="Pawlowska J."/>
        </authorList>
    </citation>
    <scope>NUCLEOTIDE SEQUENCE</scope>
    <source>
        <strain evidence="3">WA0000051536</strain>
    </source>
</reference>
<protein>
    <recommendedName>
        <fullName evidence="2">HD domain-containing protein</fullName>
    </recommendedName>
</protein>
<evidence type="ECO:0000256" key="1">
    <source>
        <dbReference type="SAM" id="MobiDB-lite"/>
    </source>
</evidence>
<evidence type="ECO:0000259" key="2">
    <source>
        <dbReference type="Pfam" id="PF01966"/>
    </source>
</evidence>
<dbReference type="Gene3D" id="1.10.3210.10">
    <property type="entry name" value="Hypothetical protein af1432"/>
    <property type="match status" value="1"/>
</dbReference>
<evidence type="ECO:0000313" key="3">
    <source>
        <dbReference type="EMBL" id="KAG2188175.1"/>
    </source>
</evidence>
<accession>A0A8H7QA92</accession>
<name>A0A8H7QA92_9FUNG</name>
<dbReference type="Pfam" id="PF01966">
    <property type="entry name" value="HD"/>
    <property type="match status" value="1"/>
</dbReference>
<proteinExistence type="predicted"/>
<organism evidence="3 4">
    <name type="scientific">Umbelopsis vinacea</name>
    <dbReference type="NCBI Taxonomy" id="44442"/>
    <lineage>
        <taxon>Eukaryota</taxon>
        <taxon>Fungi</taxon>
        <taxon>Fungi incertae sedis</taxon>
        <taxon>Mucoromycota</taxon>
        <taxon>Mucoromycotina</taxon>
        <taxon>Umbelopsidomycetes</taxon>
        <taxon>Umbelopsidales</taxon>
        <taxon>Umbelopsidaceae</taxon>
        <taxon>Umbelopsis</taxon>
    </lineage>
</organism>
<sequence>MSTQLDNEACQQVVDKVFQVLIDGSKQGYIGENISQLAHSLQAAAQAQEAHADNETVLAALLHDIGQFATGAEHKQMLCDAETLSNPDGSSEGGKSGQKLSVGVSGHERIGAEYLRRLGFSEKIASLVEAHVAVKRYLTGKDSKYYEGLSNASKLSLKYQGGPFNQQQIEEFEKDPLYELKIKVRRWDDNAKIVGWDVPGLEAYRPMAIDHLMGQRQRTATAL</sequence>
<evidence type="ECO:0000313" key="4">
    <source>
        <dbReference type="Proteomes" id="UP000612746"/>
    </source>
</evidence>
<dbReference type="EMBL" id="JAEPRA010000002">
    <property type="protein sequence ID" value="KAG2188175.1"/>
    <property type="molecule type" value="Genomic_DNA"/>
</dbReference>
<dbReference type="NCBIfam" id="TIGR00277">
    <property type="entry name" value="HDIG"/>
    <property type="match status" value="1"/>
</dbReference>
<dbReference type="OrthoDB" id="445007at2759"/>
<gene>
    <name evidence="3" type="ORF">INT44_000927</name>
</gene>
<dbReference type="PANTHER" id="PTHR40202:SF1">
    <property type="entry name" value="HD DOMAIN-CONTAINING PROTEIN"/>
    <property type="match status" value="1"/>
</dbReference>
<dbReference type="InterPro" id="IPR052567">
    <property type="entry name" value="OP_Dioxygenase"/>
</dbReference>
<dbReference type="PANTHER" id="PTHR40202">
    <property type="match status" value="1"/>
</dbReference>
<dbReference type="SUPFAM" id="SSF109604">
    <property type="entry name" value="HD-domain/PDEase-like"/>
    <property type="match status" value="1"/>
</dbReference>
<feature type="domain" description="HD" evidence="2">
    <location>
        <begin position="38"/>
        <end position="133"/>
    </location>
</feature>
<dbReference type="InterPro" id="IPR006674">
    <property type="entry name" value="HD_domain"/>
</dbReference>